<comment type="caution">
    <text evidence="9">The sequence shown here is derived from an EMBL/GenBank/DDBJ whole genome shotgun (WGS) entry which is preliminary data.</text>
</comment>
<dbReference type="PANTHER" id="PTHR43289">
    <property type="entry name" value="MITOGEN-ACTIVATED PROTEIN KINASE KINASE KINASE 20-RELATED"/>
    <property type="match status" value="1"/>
</dbReference>
<keyword evidence="10" id="KW-1185">Reference proteome</keyword>
<sequence length="753" mass="83961">MTENRSLEELVEQFLEQCRSGNAPEVSAFAAAHPGHASELLNLLPLVLEMEGLNAEITRRLPHQTSEVPELPDSDYRLIRRLGSGGTGVVFEALQLSLNRKVAVKLLSPLLLKDTARRVQFENEARVIAMLHHPNIVKVFGAGCSAERCYYAMEFIGGRGLDRCEFSDPREIARIGLQAARALAYAHRCGILHRDIKPANLLLDEAREVHVSDFGLAFVLRGGGEIVEKEEARSGTLRYMSPERLAHGVNTFATDQYSLGATLYELVAKSPLLPERNPGELAKRICREPVPPLRCSAPDLAAIINKCISFRPEDRYAGMDDLAADLQHFLNHEPVCAAAPSPARRFRLWIKRKPAVAALGFAAAFCAAAFVAALAAGYLRTTAALNQAERNAAVADATLSQVFARLAEQLPSQKNTQLLSTLLPYYRMIAGERNLPESRISEANAVIGECALRTGNYALAEEAFRNMVELSPDAFPINQLATTLKKQGKSAEATELSRQVVARFADSKQPEERFEAVRALLALSEAPESKERSRAFGILETLLADHPDNPEYRFQYAQLLAGNPRLFRKERIPGVEPNAVVLLLRLADACPEQPEYGLALVELMLRRLRYARGFQEQNRQELAEAVQLSERLLGRWPNDPQIVSAVVSLHTRYIGFLRRDGKEPQAWRETDRLLGILEILFYNPEISDAVKENLIGLQLQRLEPLRRSGKSGESASLREKIKRELDYYHGPMLPEFRKKLEKPDRAIGIFPPP</sequence>
<evidence type="ECO:0000313" key="9">
    <source>
        <dbReference type="EMBL" id="PVY36602.1"/>
    </source>
</evidence>
<dbReference type="PROSITE" id="PS00108">
    <property type="entry name" value="PROTEIN_KINASE_ST"/>
    <property type="match status" value="1"/>
</dbReference>
<dbReference type="InterPro" id="IPR017441">
    <property type="entry name" value="Protein_kinase_ATP_BS"/>
</dbReference>
<evidence type="ECO:0000256" key="3">
    <source>
        <dbReference type="ARBA" id="ARBA00022777"/>
    </source>
</evidence>
<keyword evidence="4 6" id="KW-0067">ATP-binding</keyword>
<dbReference type="EMBL" id="QEKH01000034">
    <property type="protein sequence ID" value="PVY36602.1"/>
    <property type="molecule type" value="Genomic_DNA"/>
</dbReference>
<keyword evidence="2 6" id="KW-0547">Nucleotide-binding</keyword>
<protein>
    <submittedName>
        <fullName evidence="9">Serine/threonine protein kinase</fullName>
    </submittedName>
</protein>
<dbReference type="SMART" id="SM00220">
    <property type="entry name" value="S_TKc"/>
    <property type="match status" value="1"/>
</dbReference>
<dbReference type="OrthoDB" id="6111975at2"/>
<evidence type="ECO:0000256" key="2">
    <source>
        <dbReference type="ARBA" id="ARBA00022741"/>
    </source>
</evidence>
<feature type="binding site" evidence="6">
    <location>
        <position position="105"/>
    </location>
    <ligand>
        <name>ATP</name>
        <dbReference type="ChEBI" id="CHEBI:30616"/>
    </ligand>
</feature>
<dbReference type="InterPro" id="IPR011009">
    <property type="entry name" value="Kinase-like_dom_sf"/>
</dbReference>
<dbReference type="Gene3D" id="1.25.40.10">
    <property type="entry name" value="Tetratricopeptide repeat domain"/>
    <property type="match status" value="1"/>
</dbReference>
<dbReference type="RefSeq" id="WP_116885453.1">
    <property type="nucleotide sequence ID" value="NZ_CABMMC010000001.1"/>
</dbReference>
<name>A0A2U1AJK8_9BACT</name>
<dbReference type="InterPro" id="IPR008271">
    <property type="entry name" value="Ser/Thr_kinase_AS"/>
</dbReference>
<dbReference type="InterPro" id="IPR019734">
    <property type="entry name" value="TPR_rpt"/>
</dbReference>
<gene>
    <name evidence="9" type="ORF">C8D82_1348</name>
</gene>
<dbReference type="PROSITE" id="PS50005">
    <property type="entry name" value="TPR"/>
    <property type="match status" value="1"/>
</dbReference>
<keyword evidence="5" id="KW-0802">TPR repeat</keyword>
<keyword evidence="7" id="KW-0812">Transmembrane</keyword>
<keyword evidence="3 9" id="KW-0418">Kinase</keyword>
<accession>A0A2U1AJK8</accession>
<reference evidence="9 10" key="1">
    <citation type="submission" date="2018-04" db="EMBL/GenBank/DDBJ databases">
        <title>Genomic Encyclopedia of Type Strains, Phase IV (KMG-IV): sequencing the most valuable type-strain genomes for metagenomic binning, comparative biology and taxonomic classification.</title>
        <authorList>
            <person name="Goeker M."/>
        </authorList>
    </citation>
    <scope>NUCLEOTIDE SEQUENCE [LARGE SCALE GENOMIC DNA]</scope>
    <source>
        <strain evidence="9 10">DSM 14823</strain>
    </source>
</reference>
<dbReference type="PROSITE" id="PS00107">
    <property type="entry name" value="PROTEIN_KINASE_ATP"/>
    <property type="match status" value="1"/>
</dbReference>
<keyword evidence="7" id="KW-0472">Membrane</keyword>
<dbReference type="InterPro" id="IPR011990">
    <property type="entry name" value="TPR-like_helical_dom_sf"/>
</dbReference>
<dbReference type="GO" id="GO:0005524">
    <property type="term" value="F:ATP binding"/>
    <property type="evidence" value="ECO:0007669"/>
    <property type="project" value="UniProtKB-UniRule"/>
</dbReference>
<evidence type="ECO:0000259" key="8">
    <source>
        <dbReference type="PROSITE" id="PS50011"/>
    </source>
</evidence>
<dbReference type="AlphaFoldDB" id="A0A2U1AJK8"/>
<evidence type="ECO:0000256" key="7">
    <source>
        <dbReference type="SAM" id="Phobius"/>
    </source>
</evidence>
<evidence type="ECO:0000256" key="4">
    <source>
        <dbReference type="ARBA" id="ARBA00022840"/>
    </source>
</evidence>
<evidence type="ECO:0000256" key="1">
    <source>
        <dbReference type="ARBA" id="ARBA00022679"/>
    </source>
</evidence>
<evidence type="ECO:0000256" key="6">
    <source>
        <dbReference type="PROSITE-ProRule" id="PRU10141"/>
    </source>
</evidence>
<keyword evidence="9" id="KW-0723">Serine/threonine-protein kinase</keyword>
<feature type="transmembrane region" description="Helical" evidence="7">
    <location>
        <begin position="355"/>
        <end position="379"/>
    </location>
</feature>
<feature type="domain" description="Protein kinase" evidence="8">
    <location>
        <begin position="76"/>
        <end position="330"/>
    </location>
</feature>
<evidence type="ECO:0000313" key="10">
    <source>
        <dbReference type="Proteomes" id="UP000245959"/>
    </source>
</evidence>
<feature type="repeat" description="TPR" evidence="5">
    <location>
        <begin position="441"/>
        <end position="474"/>
    </location>
</feature>
<dbReference type="InterPro" id="IPR000719">
    <property type="entry name" value="Prot_kinase_dom"/>
</dbReference>
<dbReference type="SUPFAM" id="SSF56112">
    <property type="entry name" value="Protein kinase-like (PK-like)"/>
    <property type="match status" value="1"/>
</dbReference>
<dbReference type="Gene3D" id="1.10.510.10">
    <property type="entry name" value="Transferase(Phosphotransferase) domain 1"/>
    <property type="match status" value="1"/>
</dbReference>
<dbReference type="GeneID" id="78296726"/>
<dbReference type="GO" id="GO:0004674">
    <property type="term" value="F:protein serine/threonine kinase activity"/>
    <property type="evidence" value="ECO:0007669"/>
    <property type="project" value="UniProtKB-KW"/>
</dbReference>
<dbReference type="CDD" id="cd14014">
    <property type="entry name" value="STKc_PknB_like"/>
    <property type="match status" value="1"/>
</dbReference>
<dbReference type="Pfam" id="PF00069">
    <property type="entry name" value="Pkinase"/>
    <property type="match status" value="1"/>
</dbReference>
<keyword evidence="1" id="KW-0808">Transferase</keyword>
<dbReference type="Gene3D" id="3.30.200.20">
    <property type="entry name" value="Phosphorylase Kinase, domain 1"/>
    <property type="match status" value="1"/>
</dbReference>
<keyword evidence="7" id="KW-1133">Transmembrane helix</keyword>
<dbReference type="SUPFAM" id="SSF48452">
    <property type="entry name" value="TPR-like"/>
    <property type="match status" value="1"/>
</dbReference>
<proteinExistence type="predicted"/>
<dbReference type="Proteomes" id="UP000245959">
    <property type="component" value="Unassembled WGS sequence"/>
</dbReference>
<dbReference type="PANTHER" id="PTHR43289:SF6">
    <property type="entry name" value="SERINE_THREONINE-PROTEIN KINASE NEKL-3"/>
    <property type="match status" value="1"/>
</dbReference>
<organism evidence="9 10">
    <name type="scientific">Victivallis vadensis</name>
    <dbReference type="NCBI Taxonomy" id="172901"/>
    <lineage>
        <taxon>Bacteria</taxon>
        <taxon>Pseudomonadati</taxon>
        <taxon>Lentisphaerota</taxon>
        <taxon>Lentisphaeria</taxon>
        <taxon>Victivallales</taxon>
        <taxon>Victivallaceae</taxon>
        <taxon>Victivallis</taxon>
    </lineage>
</organism>
<dbReference type="PROSITE" id="PS50011">
    <property type="entry name" value="PROTEIN_KINASE_DOM"/>
    <property type="match status" value="1"/>
</dbReference>
<evidence type="ECO:0000256" key="5">
    <source>
        <dbReference type="PROSITE-ProRule" id="PRU00339"/>
    </source>
</evidence>